<reference evidence="3 4" key="1">
    <citation type="submission" date="2017-04" db="EMBL/GenBank/DDBJ databases">
        <title>Comparative genome analysis of Subtercola boreus.</title>
        <authorList>
            <person name="Cho Y.-J."/>
            <person name="Cho A."/>
            <person name="Kim O.-S."/>
            <person name="Lee J.-I."/>
        </authorList>
    </citation>
    <scope>NUCLEOTIDE SEQUENCE [LARGE SCALE GENOMIC DNA]</scope>
    <source>
        <strain evidence="3 4">P27479</strain>
    </source>
</reference>
<dbReference type="InterPro" id="IPR032466">
    <property type="entry name" value="Metal_Hydrolase"/>
</dbReference>
<dbReference type="NCBIfam" id="NF006056">
    <property type="entry name" value="PRK08204.1"/>
    <property type="match status" value="1"/>
</dbReference>
<proteinExistence type="predicted"/>
<accession>A0A3E0VU06</accession>
<dbReference type="Gene3D" id="2.30.40.10">
    <property type="entry name" value="Urease, subunit C, domain 1"/>
    <property type="match status" value="1"/>
</dbReference>
<keyword evidence="1" id="KW-0378">Hydrolase</keyword>
<dbReference type="GO" id="GO:0016810">
    <property type="term" value="F:hydrolase activity, acting on carbon-nitrogen (but not peptide) bonds"/>
    <property type="evidence" value="ECO:0007669"/>
    <property type="project" value="InterPro"/>
</dbReference>
<dbReference type="SUPFAM" id="SSF51556">
    <property type="entry name" value="Metallo-dependent hydrolases"/>
    <property type="match status" value="1"/>
</dbReference>
<dbReference type="Proteomes" id="UP000256541">
    <property type="component" value="Unassembled WGS sequence"/>
</dbReference>
<name>A0A3E0VU06_9MICO</name>
<evidence type="ECO:0000256" key="1">
    <source>
        <dbReference type="ARBA" id="ARBA00022801"/>
    </source>
</evidence>
<protein>
    <recommendedName>
        <fullName evidence="2">Amidohydrolase-related domain-containing protein</fullName>
    </recommendedName>
</protein>
<organism evidence="3 4">
    <name type="scientific">Subtercola boreus</name>
    <dbReference type="NCBI Taxonomy" id="120213"/>
    <lineage>
        <taxon>Bacteria</taxon>
        <taxon>Bacillati</taxon>
        <taxon>Actinomycetota</taxon>
        <taxon>Actinomycetes</taxon>
        <taxon>Micrococcales</taxon>
        <taxon>Microbacteriaceae</taxon>
        <taxon>Subtercola</taxon>
    </lineage>
</organism>
<dbReference type="Gene3D" id="3.20.20.140">
    <property type="entry name" value="Metal-dependent hydrolases"/>
    <property type="match status" value="1"/>
</dbReference>
<evidence type="ECO:0000259" key="2">
    <source>
        <dbReference type="Pfam" id="PF01979"/>
    </source>
</evidence>
<feature type="domain" description="Amidohydrolase-related" evidence="2">
    <location>
        <begin position="58"/>
        <end position="417"/>
    </location>
</feature>
<comment type="caution">
    <text evidence="3">The sequence shown here is derived from an EMBL/GenBank/DDBJ whole genome shotgun (WGS) entry which is preliminary data.</text>
</comment>
<evidence type="ECO:0000313" key="3">
    <source>
        <dbReference type="EMBL" id="RFA13120.1"/>
    </source>
</evidence>
<dbReference type="InterPro" id="IPR011059">
    <property type="entry name" value="Metal-dep_hydrolase_composite"/>
</dbReference>
<dbReference type="InterPro" id="IPR050287">
    <property type="entry name" value="MTA/SAH_deaminase"/>
</dbReference>
<dbReference type="PANTHER" id="PTHR43794">
    <property type="entry name" value="AMINOHYDROLASE SSNA-RELATED"/>
    <property type="match status" value="1"/>
</dbReference>
<dbReference type="SUPFAM" id="SSF51338">
    <property type="entry name" value="Composite domain of metallo-dependent hydrolases"/>
    <property type="match status" value="1"/>
</dbReference>
<dbReference type="OrthoDB" id="3189065at2"/>
<dbReference type="RefSeq" id="WP_116412356.1">
    <property type="nucleotide sequence ID" value="NZ_NBXB01000037.1"/>
</dbReference>
<dbReference type="InterPro" id="IPR006680">
    <property type="entry name" value="Amidohydro-rel"/>
</dbReference>
<dbReference type="PANTHER" id="PTHR43794:SF11">
    <property type="entry name" value="AMIDOHYDROLASE-RELATED DOMAIN-CONTAINING PROTEIN"/>
    <property type="match status" value="1"/>
</dbReference>
<sequence length="450" mass="47167">MTQPDLLIRGGYIATLDPSMGDLPVGDVLIRYGVIAAIGTDLSAEAGSARVIDARGRLVIPGMVDSHRHLWQGALGGATGKSSLLGYSAEIIGQVAPLYTPDDMYAGTLWGALQALNAGITTVADWSHNLPTPDHADANVRALEDSGIRGIFLFGGPGADAAAFFGPDAQRHPDDARRVRDELFPNGNRGRLTMGLALRGPAFSNEANTRADFDYARALGLPMSVHVGMAGFPHSVDTLARLDLLGADVNYAHANQLSPHEFDLIAETGGSIAISPAVDMLMALGAHPATGEVLRRGIPAGLAVDTTTSTGSDLFSEMRIALAAERSRANAHLTSQHEAATEVSLDHRDMLELATAGGARAWWMDDQIGTLAIGKQADVAIVDMRSPHLDGFSDTVATAVMGAGPSDVETVVVAGEILKENGLLVGPAAETARELMLQSRRRIRAGIAAL</sequence>
<gene>
    <name evidence="3" type="ORF">B7R22_14055</name>
</gene>
<dbReference type="EMBL" id="NBXB01000037">
    <property type="protein sequence ID" value="RFA13120.1"/>
    <property type="molecule type" value="Genomic_DNA"/>
</dbReference>
<dbReference type="Pfam" id="PF01979">
    <property type="entry name" value="Amidohydro_1"/>
    <property type="match status" value="1"/>
</dbReference>
<dbReference type="AlphaFoldDB" id="A0A3E0VU06"/>
<evidence type="ECO:0000313" key="4">
    <source>
        <dbReference type="Proteomes" id="UP000256541"/>
    </source>
</evidence>